<reference evidence="2" key="1">
    <citation type="submission" date="2022-08" db="EMBL/GenBank/DDBJ databases">
        <title>Genomic Encyclopedia of Type Strains, Phase V (KMG-V): Genome sequencing to study the core and pangenomes of soil and plant-associated prokaryotes.</title>
        <authorList>
            <person name="Whitman W."/>
        </authorList>
    </citation>
    <scope>NUCLEOTIDE SEQUENCE</scope>
    <source>
        <strain evidence="2">SP2017</strain>
    </source>
</reference>
<dbReference type="PANTHER" id="PTHR22916:SF3">
    <property type="entry name" value="UDP-GLCNAC:BETAGAL BETA-1,3-N-ACETYLGLUCOSAMINYLTRANSFERASE-LIKE PROTEIN 1"/>
    <property type="match status" value="1"/>
</dbReference>
<evidence type="ECO:0000313" key="2">
    <source>
        <dbReference type="EMBL" id="MCS3953200.1"/>
    </source>
</evidence>
<dbReference type="AlphaFoldDB" id="A0A9X2UBD6"/>
<name>A0A9X2UBD6_9BACT</name>
<comment type="caution">
    <text evidence="2">The sequence shown here is derived from an EMBL/GenBank/DDBJ whole genome shotgun (WGS) entry which is preliminary data.</text>
</comment>
<dbReference type="EMBL" id="JANUBB010000018">
    <property type="protein sequence ID" value="MCS3953200.1"/>
    <property type="molecule type" value="Genomic_DNA"/>
</dbReference>
<dbReference type="Proteomes" id="UP001155010">
    <property type="component" value="Unassembled WGS sequence"/>
</dbReference>
<dbReference type="CDD" id="cd00761">
    <property type="entry name" value="Glyco_tranf_GTA_type"/>
    <property type="match status" value="1"/>
</dbReference>
<dbReference type="InterPro" id="IPR029044">
    <property type="entry name" value="Nucleotide-diphossugar_trans"/>
</dbReference>
<dbReference type="Pfam" id="PF00535">
    <property type="entry name" value="Glycos_transf_2"/>
    <property type="match status" value="1"/>
</dbReference>
<accession>A0A9X2UBD6</accession>
<dbReference type="InterPro" id="IPR001173">
    <property type="entry name" value="Glyco_trans_2-like"/>
</dbReference>
<dbReference type="GO" id="GO:0016758">
    <property type="term" value="F:hexosyltransferase activity"/>
    <property type="evidence" value="ECO:0007669"/>
    <property type="project" value="UniProtKB-ARBA"/>
</dbReference>
<dbReference type="PANTHER" id="PTHR22916">
    <property type="entry name" value="GLYCOSYLTRANSFERASE"/>
    <property type="match status" value="1"/>
</dbReference>
<evidence type="ECO:0000313" key="3">
    <source>
        <dbReference type="Proteomes" id="UP001155010"/>
    </source>
</evidence>
<organism evidence="2 3">
    <name type="scientific">Salinibacter ruber</name>
    <dbReference type="NCBI Taxonomy" id="146919"/>
    <lineage>
        <taxon>Bacteria</taxon>
        <taxon>Pseudomonadati</taxon>
        <taxon>Rhodothermota</taxon>
        <taxon>Rhodothermia</taxon>
        <taxon>Rhodothermales</taxon>
        <taxon>Salinibacteraceae</taxon>
        <taxon>Salinibacter</taxon>
    </lineage>
</organism>
<proteinExistence type="predicted"/>
<sequence>MQEMSRNPPDVSVIIPTYNRREYLQRATESCFEDENALDIEVIVVDDGSTDDTRAYLESLEDERVHTIFQENQGGSAARNRGMEKARGKYLKFLDDDDYLHPGGLKAQHEALEGSGDDVCYGDHILRWEEEERDSQHCTNAEAPDLFTALATSSVDRIPLLFLMRHSSVESVRWDESMEYLEDYAFMLEASSQGLSCEKVDVPVAVHYIHEGPRLSDRMEEERSAFLLRRKCEMFWGAFQRLLNNDPRPPPSLLDTGAAAVWEQAHKLAPFDFSEFVEWYRKIKRVHPDFRPERPHPLLKFSDRLFSPLVTEIVLQPYRKLRSTAQRR</sequence>
<gene>
    <name evidence="2" type="ORF">GGP83_003175</name>
</gene>
<protein>
    <submittedName>
        <fullName evidence="2">Glycosyltransferase involved in cell wall biosynthesis</fullName>
    </submittedName>
</protein>
<feature type="domain" description="Glycosyltransferase 2-like" evidence="1">
    <location>
        <begin position="12"/>
        <end position="166"/>
    </location>
</feature>
<dbReference type="Gene3D" id="3.90.550.10">
    <property type="entry name" value="Spore Coat Polysaccharide Biosynthesis Protein SpsA, Chain A"/>
    <property type="match status" value="1"/>
</dbReference>
<dbReference type="SUPFAM" id="SSF53448">
    <property type="entry name" value="Nucleotide-diphospho-sugar transferases"/>
    <property type="match status" value="1"/>
</dbReference>
<evidence type="ECO:0000259" key="1">
    <source>
        <dbReference type="Pfam" id="PF00535"/>
    </source>
</evidence>